<organism evidence="2 3">
    <name type="scientific">Mytilus edulis</name>
    <name type="common">Blue mussel</name>
    <dbReference type="NCBI Taxonomy" id="6550"/>
    <lineage>
        <taxon>Eukaryota</taxon>
        <taxon>Metazoa</taxon>
        <taxon>Spiralia</taxon>
        <taxon>Lophotrochozoa</taxon>
        <taxon>Mollusca</taxon>
        <taxon>Bivalvia</taxon>
        <taxon>Autobranchia</taxon>
        <taxon>Pteriomorphia</taxon>
        <taxon>Mytilida</taxon>
        <taxon>Mytiloidea</taxon>
        <taxon>Mytilidae</taxon>
        <taxon>Mytilinae</taxon>
        <taxon>Mytilus</taxon>
    </lineage>
</organism>
<proteinExistence type="predicted"/>
<dbReference type="Pfam" id="PF13843">
    <property type="entry name" value="DDE_Tnp_1_7"/>
    <property type="match status" value="1"/>
</dbReference>
<dbReference type="Proteomes" id="UP000683360">
    <property type="component" value="Unassembled WGS sequence"/>
</dbReference>
<dbReference type="InterPro" id="IPR029526">
    <property type="entry name" value="PGBD"/>
</dbReference>
<dbReference type="AlphaFoldDB" id="A0A8S3Q2K0"/>
<dbReference type="PANTHER" id="PTHR46599">
    <property type="entry name" value="PIGGYBAC TRANSPOSABLE ELEMENT-DERIVED PROTEIN 4"/>
    <property type="match status" value="1"/>
</dbReference>
<evidence type="ECO:0000313" key="3">
    <source>
        <dbReference type="Proteomes" id="UP000683360"/>
    </source>
</evidence>
<keyword evidence="3" id="KW-1185">Reference proteome</keyword>
<protein>
    <recommendedName>
        <fullName evidence="1">PiggyBac transposable element-derived protein domain-containing protein</fullName>
    </recommendedName>
</protein>
<dbReference type="OrthoDB" id="6073352at2759"/>
<feature type="domain" description="PiggyBac transposable element-derived protein" evidence="1">
    <location>
        <begin position="40"/>
        <end position="369"/>
    </location>
</feature>
<dbReference type="PANTHER" id="PTHR46599:SF3">
    <property type="entry name" value="PIGGYBAC TRANSPOSABLE ELEMENT-DERIVED PROTEIN 4"/>
    <property type="match status" value="1"/>
</dbReference>
<evidence type="ECO:0000313" key="2">
    <source>
        <dbReference type="EMBL" id="CAG2189437.1"/>
    </source>
</evidence>
<dbReference type="EMBL" id="CAJPWZ010000293">
    <property type="protein sequence ID" value="CAG2189437.1"/>
    <property type="molecule type" value="Genomic_DNA"/>
</dbReference>
<sequence>MAAIEPNPWFRVLPPELMNEPPFNGALTGPINMPPRDAAPIAYFYLLFSIDLIKEFVKQTNRYAKNLCNETIRQTRRFSRKKQWQKEGKLTIPEFKGFLAVFFNMGLIRKVSIEEYWNKHSPSQSTPCFRNILKFLHLVDTKKLPKRNDPAYRPSQRFKPLLDFVNRKFLRFYNPRRELSVDESLVGTKGKTSMLQYIPSKRSRFGVKFWMLVESVTGYVLQMDVYHGKRFDPTPAGTLQGTNVVMNLMKSSNLLGKGFHVFADSFFASLNLAKKLLRERTYLTGTMRKNRPMPQMIKNARPQAGNAVYSRQRQTMLCRFRDHNRKKPVTLVSTFYNAINTINGKPRVIGAYNTFMGGVDLSDQMIGATK</sequence>
<accession>A0A8S3Q2K0</accession>
<reference evidence="2" key="1">
    <citation type="submission" date="2021-03" db="EMBL/GenBank/DDBJ databases">
        <authorList>
            <person name="Bekaert M."/>
        </authorList>
    </citation>
    <scope>NUCLEOTIDE SEQUENCE</scope>
</reference>
<gene>
    <name evidence="2" type="ORF">MEDL_4820</name>
</gene>
<evidence type="ECO:0000259" key="1">
    <source>
        <dbReference type="Pfam" id="PF13843"/>
    </source>
</evidence>
<name>A0A8S3Q2K0_MYTED</name>
<comment type="caution">
    <text evidence="2">The sequence shown here is derived from an EMBL/GenBank/DDBJ whole genome shotgun (WGS) entry which is preliminary data.</text>
</comment>